<comment type="caution">
    <text evidence="2">The sequence shown here is derived from an EMBL/GenBank/DDBJ whole genome shotgun (WGS) entry which is preliminary data.</text>
</comment>
<feature type="transmembrane region" description="Helical" evidence="1">
    <location>
        <begin position="12"/>
        <end position="33"/>
    </location>
</feature>
<keyword evidence="1" id="KW-0812">Transmembrane</keyword>
<reference evidence="2 3" key="1">
    <citation type="submission" date="2019-06" db="EMBL/GenBank/DDBJ databases">
        <authorList>
            <person name="Yang Y."/>
        </authorList>
    </citation>
    <scope>NUCLEOTIDE SEQUENCE [LARGE SCALE GENOMIC DNA]</scope>
    <source>
        <strain evidence="2 3">BIT-26</strain>
    </source>
</reference>
<dbReference type="AlphaFoldDB" id="A0A506VF97"/>
<protein>
    <submittedName>
        <fullName evidence="2">Uncharacterized protein</fullName>
    </submittedName>
</protein>
<dbReference type="RefSeq" id="WP_141174931.1">
    <property type="nucleotide sequence ID" value="NZ_JBHUFX010000032.1"/>
</dbReference>
<gene>
    <name evidence="2" type="ORF">FKM52_04150</name>
</gene>
<keyword evidence="1" id="KW-1133">Transmembrane helix</keyword>
<proteinExistence type="predicted"/>
<keyword evidence="3" id="KW-1185">Reference proteome</keyword>
<keyword evidence="1" id="KW-0472">Membrane</keyword>
<name>A0A506VF97_9GAMM</name>
<sequence length="150" mass="16926">MDNKYKNIGCAVGGLLLLLMAALFFTFIMLVTLDISYTEKEWFKYHLFTSDEIKQAPRLTHRYEISVKAQDGNAAGLSRITFYGTRDGAKLEQYLISLGYYPATETEGGKIWYSPDGERSAQVYINSENSVSLIIYDTGAPQSVRRATKQ</sequence>
<evidence type="ECO:0000256" key="1">
    <source>
        <dbReference type="SAM" id="Phobius"/>
    </source>
</evidence>
<dbReference type="Proteomes" id="UP000319523">
    <property type="component" value="Unassembled WGS sequence"/>
</dbReference>
<dbReference type="EMBL" id="VHQI01000002">
    <property type="protein sequence ID" value="TPW43740.1"/>
    <property type="molecule type" value="Genomic_DNA"/>
</dbReference>
<accession>A0A506VF97</accession>
<organism evidence="2 3">
    <name type="scientific">Mixta tenebrionis</name>
    <dbReference type="NCBI Taxonomy" id="2562439"/>
    <lineage>
        <taxon>Bacteria</taxon>
        <taxon>Pseudomonadati</taxon>
        <taxon>Pseudomonadota</taxon>
        <taxon>Gammaproteobacteria</taxon>
        <taxon>Enterobacterales</taxon>
        <taxon>Erwiniaceae</taxon>
        <taxon>Mixta</taxon>
    </lineage>
</organism>
<evidence type="ECO:0000313" key="3">
    <source>
        <dbReference type="Proteomes" id="UP000319523"/>
    </source>
</evidence>
<dbReference type="OrthoDB" id="6556152at2"/>
<evidence type="ECO:0000313" key="2">
    <source>
        <dbReference type="EMBL" id="TPW43740.1"/>
    </source>
</evidence>